<dbReference type="InterPro" id="IPR005586">
    <property type="entry name" value="ABC_trans_aux"/>
</dbReference>
<dbReference type="PROSITE" id="PS51257">
    <property type="entry name" value="PROKAR_LIPOPROTEIN"/>
    <property type="match status" value="1"/>
</dbReference>
<dbReference type="EMBL" id="JTDO01000002">
    <property type="protein sequence ID" value="KLT73612.1"/>
    <property type="molecule type" value="Genomic_DNA"/>
</dbReference>
<name>A0A0J0YU10_9NEIS</name>
<protein>
    <recommendedName>
        <fullName evidence="1">ABC-type transport auxiliary lipoprotein component domain-containing protein</fullName>
    </recommendedName>
</protein>
<reference evidence="2 3" key="1">
    <citation type="submission" date="2014-11" db="EMBL/GenBank/DDBJ databases">
        <title>Genome of a novel goose pathogen.</title>
        <authorList>
            <person name="Hansen C.M."/>
            <person name="Hueffer K."/>
            <person name="Choi S.C."/>
        </authorList>
    </citation>
    <scope>NUCLEOTIDE SEQUENCE [LARGE SCALE GENOMIC DNA]</scope>
    <source>
        <strain evidence="2 3">KH1503</strain>
    </source>
</reference>
<dbReference type="PATRIC" id="fig|1470200.3.peg.1049"/>
<dbReference type="RefSeq" id="WP_047760109.1">
    <property type="nucleotide sequence ID" value="NZ_CP091510.1"/>
</dbReference>
<accession>A0A0J0YU10</accession>
<sequence>MRRLLYILLTAAALTACSTPQQTRYFTLPDSQFSLPNQHRQEIAVQTILADPLNNGGLVYQNDAQSLNFARNHLWAAPLNQALNVSFSNKLNRIGNKHYMFVPAGRSQSNRVLKIYIEAFQGTYLGITQVNGYAVWPDGSSRNFQIDTPQEKDGYPAMIESLDRGVYAAAATISR</sequence>
<comment type="caution">
    <text evidence="2">The sequence shown here is derived from an EMBL/GenBank/DDBJ whole genome shotgun (WGS) entry which is preliminary data.</text>
</comment>
<proteinExistence type="predicted"/>
<dbReference type="Pfam" id="PF03886">
    <property type="entry name" value="ABC_trans_aux"/>
    <property type="match status" value="1"/>
</dbReference>
<evidence type="ECO:0000259" key="1">
    <source>
        <dbReference type="Pfam" id="PF03886"/>
    </source>
</evidence>
<dbReference type="AlphaFoldDB" id="A0A0J0YU10"/>
<dbReference type="Gene3D" id="3.40.50.10610">
    <property type="entry name" value="ABC-type transport auxiliary lipoprotein component"/>
    <property type="match status" value="1"/>
</dbReference>
<evidence type="ECO:0000313" key="3">
    <source>
        <dbReference type="Proteomes" id="UP000036027"/>
    </source>
</evidence>
<evidence type="ECO:0000313" key="2">
    <source>
        <dbReference type="EMBL" id="KLT73612.1"/>
    </source>
</evidence>
<dbReference type="STRING" id="1470200.PL75_01280"/>
<gene>
    <name evidence="2" type="ORF">PL75_01280</name>
</gene>
<dbReference type="Proteomes" id="UP000036027">
    <property type="component" value="Unassembled WGS sequence"/>
</dbReference>
<feature type="domain" description="ABC-type transport auxiliary lipoprotein component" evidence="1">
    <location>
        <begin position="36"/>
        <end position="173"/>
    </location>
</feature>
<dbReference type="SUPFAM" id="SSF159594">
    <property type="entry name" value="XCC0632-like"/>
    <property type="match status" value="1"/>
</dbReference>
<dbReference type="OrthoDB" id="8536577at2"/>
<organism evidence="2 3">
    <name type="scientific">Neisseria arctica</name>
    <dbReference type="NCBI Taxonomy" id="1470200"/>
    <lineage>
        <taxon>Bacteria</taxon>
        <taxon>Pseudomonadati</taxon>
        <taxon>Pseudomonadota</taxon>
        <taxon>Betaproteobacteria</taxon>
        <taxon>Neisseriales</taxon>
        <taxon>Neisseriaceae</taxon>
        <taxon>Neisseria</taxon>
    </lineage>
</organism>
<keyword evidence="3" id="KW-1185">Reference proteome</keyword>